<proteinExistence type="predicted"/>
<evidence type="ECO:0000313" key="3">
    <source>
        <dbReference type="Proteomes" id="UP000549971"/>
    </source>
</evidence>
<feature type="compositionally biased region" description="Low complexity" evidence="1">
    <location>
        <begin position="21"/>
        <end position="57"/>
    </location>
</feature>
<dbReference type="InterPro" id="IPR022183">
    <property type="entry name" value="DUF3710"/>
</dbReference>
<protein>
    <recommendedName>
        <fullName evidence="4">DUF3710 domain-containing protein</fullName>
    </recommendedName>
</protein>
<reference evidence="2 3" key="1">
    <citation type="submission" date="2020-08" db="EMBL/GenBank/DDBJ databases">
        <title>Sequencing the genomes of 1000 actinobacteria strains.</title>
        <authorList>
            <person name="Klenk H.-P."/>
        </authorList>
    </citation>
    <scope>NUCLEOTIDE SEQUENCE [LARGE SCALE GENOMIC DNA]</scope>
    <source>
        <strain evidence="2 3">DSM 28967</strain>
    </source>
</reference>
<accession>A0A7W9J2Z8</accession>
<dbReference type="Proteomes" id="UP000549971">
    <property type="component" value="Unassembled WGS sequence"/>
</dbReference>
<evidence type="ECO:0008006" key="4">
    <source>
        <dbReference type="Google" id="ProtNLM"/>
    </source>
</evidence>
<sequence length="248" mass="25884">MIFRRKAKNEDAPETVDAVEETTTGETAEDGGTQDSGAEGSDTEGSGTEESSTAAAGQDTAGGPFDVTEVDPATLEAEDRIDLGALVITGLPGMELRLQVDEQSGDVQAILLVLEDSALELRAFAAPKTAGIWDEVRREIAGEATKMGGTASETEGPFGTELVLVVPVQDPEGQIFSQTSRVIGIDGPRWLLRGTVLGRAAVEPDAAPPMEQAFRNVVVVRGSEPMAPRESLALKLPAGAQPAAEEEA</sequence>
<organism evidence="2 3">
    <name type="scientific">Kribbella italica</name>
    <dbReference type="NCBI Taxonomy" id="1540520"/>
    <lineage>
        <taxon>Bacteria</taxon>
        <taxon>Bacillati</taxon>
        <taxon>Actinomycetota</taxon>
        <taxon>Actinomycetes</taxon>
        <taxon>Propionibacteriales</taxon>
        <taxon>Kribbellaceae</taxon>
        <taxon>Kribbella</taxon>
    </lineage>
</organism>
<gene>
    <name evidence="2" type="ORF">HDA39_001435</name>
</gene>
<comment type="caution">
    <text evidence="2">The sequence shown here is derived from an EMBL/GenBank/DDBJ whole genome shotgun (WGS) entry which is preliminary data.</text>
</comment>
<keyword evidence="3" id="KW-1185">Reference proteome</keyword>
<dbReference type="EMBL" id="JACHMY010000001">
    <property type="protein sequence ID" value="MBB5834701.1"/>
    <property type="molecule type" value="Genomic_DNA"/>
</dbReference>
<dbReference type="Pfam" id="PF12502">
    <property type="entry name" value="DUF3710"/>
    <property type="match status" value="1"/>
</dbReference>
<evidence type="ECO:0000256" key="1">
    <source>
        <dbReference type="SAM" id="MobiDB-lite"/>
    </source>
</evidence>
<name>A0A7W9J2Z8_9ACTN</name>
<dbReference type="AlphaFoldDB" id="A0A7W9J2Z8"/>
<dbReference type="RefSeq" id="WP_184794432.1">
    <property type="nucleotide sequence ID" value="NZ_JACHMY010000001.1"/>
</dbReference>
<feature type="region of interest" description="Disordered" evidence="1">
    <location>
        <begin position="1"/>
        <end position="68"/>
    </location>
</feature>
<evidence type="ECO:0000313" key="2">
    <source>
        <dbReference type="EMBL" id="MBB5834701.1"/>
    </source>
</evidence>